<dbReference type="EMBL" id="CAJVPP010024281">
    <property type="protein sequence ID" value="CAG8749293.1"/>
    <property type="molecule type" value="Genomic_DNA"/>
</dbReference>
<evidence type="ECO:0000313" key="3">
    <source>
        <dbReference type="Proteomes" id="UP000789375"/>
    </source>
</evidence>
<sequence>DIETMYISEFALDSLVDFYYLALILPLSVLANRTDIREKFIISVESA</sequence>
<feature type="transmembrane region" description="Helical" evidence="1">
    <location>
        <begin position="12"/>
        <end position="31"/>
    </location>
</feature>
<gene>
    <name evidence="2" type="ORF">FMOSSE_LOCUS16569</name>
</gene>
<keyword evidence="1" id="KW-0812">Transmembrane</keyword>
<name>A0A9N9NPN3_FUNMO</name>
<feature type="non-terminal residue" evidence="2">
    <location>
        <position position="1"/>
    </location>
</feature>
<accession>A0A9N9NPN3</accession>
<evidence type="ECO:0000313" key="2">
    <source>
        <dbReference type="EMBL" id="CAG8749293.1"/>
    </source>
</evidence>
<keyword evidence="1" id="KW-1133">Transmembrane helix</keyword>
<feature type="non-terminal residue" evidence="2">
    <location>
        <position position="47"/>
    </location>
</feature>
<dbReference type="AlphaFoldDB" id="A0A9N9NPN3"/>
<organism evidence="2 3">
    <name type="scientific">Funneliformis mosseae</name>
    <name type="common">Endomycorrhizal fungus</name>
    <name type="synonym">Glomus mosseae</name>
    <dbReference type="NCBI Taxonomy" id="27381"/>
    <lineage>
        <taxon>Eukaryota</taxon>
        <taxon>Fungi</taxon>
        <taxon>Fungi incertae sedis</taxon>
        <taxon>Mucoromycota</taxon>
        <taxon>Glomeromycotina</taxon>
        <taxon>Glomeromycetes</taxon>
        <taxon>Glomerales</taxon>
        <taxon>Glomeraceae</taxon>
        <taxon>Funneliformis</taxon>
    </lineage>
</organism>
<keyword evidence="3" id="KW-1185">Reference proteome</keyword>
<reference evidence="2" key="1">
    <citation type="submission" date="2021-06" db="EMBL/GenBank/DDBJ databases">
        <authorList>
            <person name="Kallberg Y."/>
            <person name="Tangrot J."/>
            <person name="Rosling A."/>
        </authorList>
    </citation>
    <scope>NUCLEOTIDE SEQUENCE</scope>
    <source>
        <strain evidence="2">87-6 pot B 2015</strain>
    </source>
</reference>
<dbReference type="Proteomes" id="UP000789375">
    <property type="component" value="Unassembled WGS sequence"/>
</dbReference>
<protein>
    <submittedName>
        <fullName evidence="2">4884_t:CDS:1</fullName>
    </submittedName>
</protein>
<proteinExistence type="predicted"/>
<evidence type="ECO:0000256" key="1">
    <source>
        <dbReference type="SAM" id="Phobius"/>
    </source>
</evidence>
<comment type="caution">
    <text evidence="2">The sequence shown here is derived from an EMBL/GenBank/DDBJ whole genome shotgun (WGS) entry which is preliminary data.</text>
</comment>
<keyword evidence="1" id="KW-0472">Membrane</keyword>